<dbReference type="SUPFAM" id="SSF47413">
    <property type="entry name" value="lambda repressor-like DNA-binding domains"/>
    <property type="match status" value="1"/>
</dbReference>
<protein>
    <submittedName>
        <fullName evidence="1">HTH-type transcriptional repressor CytR</fullName>
    </submittedName>
</protein>
<evidence type="ECO:0000313" key="2">
    <source>
        <dbReference type="Proteomes" id="UP000204221"/>
    </source>
</evidence>
<dbReference type="RefSeq" id="WP_093942518.1">
    <property type="nucleotide sequence ID" value="NZ_CP022521.1"/>
</dbReference>
<dbReference type="Pfam" id="PF13377">
    <property type="entry name" value="Peripla_BP_3"/>
    <property type="match status" value="1"/>
</dbReference>
<dbReference type="SMART" id="SM00354">
    <property type="entry name" value="HTH_LACI"/>
    <property type="match status" value="1"/>
</dbReference>
<dbReference type="PROSITE" id="PS50932">
    <property type="entry name" value="HTH_LACI_2"/>
    <property type="match status" value="1"/>
</dbReference>
<dbReference type="AlphaFoldDB" id="A0A221W7K2"/>
<dbReference type="EMBL" id="CP022521">
    <property type="protein sequence ID" value="ASO21347.1"/>
    <property type="molecule type" value="Genomic_DNA"/>
</dbReference>
<dbReference type="GO" id="GO:0000976">
    <property type="term" value="F:transcription cis-regulatory region binding"/>
    <property type="evidence" value="ECO:0007669"/>
    <property type="project" value="TreeGrafter"/>
</dbReference>
<proteinExistence type="predicted"/>
<dbReference type="SUPFAM" id="SSF53822">
    <property type="entry name" value="Periplasmic binding protein-like I"/>
    <property type="match status" value="1"/>
</dbReference>
<keyword evidence="2" id="KW-1185">Reference proteome</keyword>
<dbReference type="Proteomes" id="UP000204221">
    <property type="component" value="Chromosome"/>
</dbReference>
<sequence length="344" mass="36777">MAEADHGHGASRPTLEQVAAAAGVSRGTVSRVVNGSPQVSESARAAVLQAVHELGYVPNRAARSLASRKADSVAFVVSEPETRVFGEPFFASLLRGASRELSNSGLQLVLVMSWTAREHAQVEQYVHNGHVDGLMLVSVHGDDPLPARLSSGGIPVVMAGRPHVTTPEIPYVDSDNVGGARSATNYLYDQGRRRIATITGPQDMSVGVDRLAGYRSALRGRRGVPRDLYAIGDFGRESGERAMRQLLEREPALDAVFAASDLMAAGALIALRAMGRRVPEDVAVIGFDDSEVAGHTDPPLSSVRQPVEFMGREMARMLRTMIEGGDRKVAPLILPTELVLRGST</sequence>
<dbReference type="GO" id="GO:0003700">
    <property type="term" value="F:DNA-binding transcription factor activity"/>
    <property type="evidence" value="ECO:0007669"/>
    <property type="project" value="TreeGrafter"/>
</dbReference>
<dbReference type="PANTHER" id="PTHR30146:SF109">
    <property type="entry name" value="HTH-TYPE TRANSCRIPTIONAL REGULATOR GALS"/>
    <property type="match status" value="1"/>
</dbReference>
<dbReference type="InterPro" id="IPR046335">
    <property type="entry name" value="LacI/GalR-like_sensor"/>
</dbReference>
<dbReference type="OrthoDB" id="4268837at2"/>
<dbReference type="Pfam" id="PF00356">
    <property type="entry name" value="LacI"/>
    <property type="match status" value="1"/>
</dbReference>
<dbReference type="PANTHER" id="PTHR30146">
    <property type="entry name" value="LACI-RELATED TRANSCRIPTIONAL REPRESSOR"/>
    <property type="match status" value="1"/>
</dbReference>
<dbReference type="InterPro" id="IPR000843">
    <property type="entry name" value="HTH_LacI"/>
</dbReference>
<dbReference type="Gene3D" id="3.40.50.2300">
    <property type="match status" value="2"/>
</dbReference>
<dbReference type="CDD" id="cd06267">
    <property type="entry name" value="PBP1_LacI_sugar_binding-like"/>
    <property type="match status" value="1"/>
</dbReference>
<gene>
    <name evidence="1" type="primary">cytR3</name>
    <name evidence="1" type="ORF">AHOG_18610</name>
</gene>
<reference evidence="1 2" key="1">
    <citation type="submission" date="2017-07" db="EMBL/GenBank/DDBJ databases">
        <title>Complete genome sequence of Actinoalloteichus hoggarensis DSM 45943, type strain of Actinoalloteichus hoggarensis.</title>
        <authorList>
            <person name="Ruckert C."/>
            <person name="Nouioui I."/>
            <person name="Willmese J."/>
            <person name="van Wezel G."/>
            <person name="Klenk H.-P."/>
            <person name="Kalinowski J."/>
            <person name="Zotchev S.B."/>
        </authorList>
    </citation>
    <scope>NUCLEOTIDE SEQUENCE [LARGE SCALE GENOMIC DNA]</scope>
    <source>
        <strain evidence="1 2">DSM 45943</strain>
    </source>
</reference>
<name>A0A221W7K2_9PSEU</name>
<accession>A0A221W7K2</accession>
<organism evidence="1 2">
    <name type="scientific">Actinoalloteichus hoggarensis</name>
    <dbReference type="NCBI Taxonomy" id="1470176"/>
    <lineage>
        <taxon>Bacteria</taxon>
        <taxon>Bacillati</taxon>
        <taxon>Actinomycetota</taxon>
        <taxon>Actinomycetes</taxon>
        <taxon>Pseudonocardiales</taxon>
        <taxon>Pseudonocardiaceae</taxon>
        <taxon>Actinoalloteichus</taxon>
    </lineage>
</organism>
<dbReference type="InterPro" id="IPR010982">
    <property type="entry name" value="Lambda_DNA-bd_dom_sf"/>
</dbReference>
<dbReference type="Gene3D" id="1.10.260.40">
    <property type="entry name" value="lambda repressor-like DNA-binding domains"/>
    <property type="match status" value="1"/>
</dbReference>
<dbReference type="KEGG" id="ahg:AHOG_18610"/>
<dbReference type="CDD" id="cd01392">
    <property type="entry name" value="HTH_LacI"/>
    <property type="match status" value="1"/>
</dbReference>
<evidence type="ECO:0000313" key="1">
    <source>
        <dbReference type="EMBL" id="ASO21347.1"/>
    </source>
</evidence>
<dbReference type="InterPro" id="IPR028082">
    <property type="entry name" value="Peripla_BP_I"/>
</dbReference>